<dbReference type="GO" id="GO:0005739">
    <property type="term" value="C:mitochondrion"/>
    <property type="evidence" value="ECO:0007669"/>
    <property type="project" value="TreeGrafter"/>
</dbReference>
<dbReference type="PANTHER" id="PTHR43716:SF1">
    <property type="entry name" value="D-2-HYDROXYGLUTARATE DEHYDROGENASE, MITOCHONDRIAL"/>
    <property type="match status" value="1"/>
</dbReference>
<dbReference type="PROSITE" id="PS51387">
    <property type="entry name" value="FAD_PCMH"/>
    <property type="match status" value="1"/>
</dbReference>
<dbReference type="Gene3D" id="3.30.70.2190">
    <property type="match status" value="1"/>
</dbReference>
<dbReference type="EC" id="1.1.99.39" evidence="6"/>
<dbReference type="InterPro" id="IPR016166">
    <property type="entry name" value="FAD-bd_PCMH"/>
</dbReference>
<evidence type="ECO:0000256" key="4">
    <source>
        <dbReference type="ARBA" id="ARBA00022827"/>
    </source>
</evidence>
<dbReference type="InterPro" id="IPR006094">
    <property type="entry name" value="Oxid_FAD_bind_N"/>
</dbReference>
<dbReference type="InterPro" id="IPR016169">
    <property type="entry name" value="FAD-bd_PCMH_sub2"/>
</dbReference>
<evidence type="ECO:0000256" key="5">
    <source>
        <dbReference type="ARBA" id="ARBA00023002"/>
    </source>
</evidence>
<feature type="domain" description="FAD-binding PCMH-type" evidence="10">
    <location>
        <begin position="74"/>
        <end position="255"/>
    </location>
</feature>
<dbReference type="InterPro" id="IPR051264">
    <property type="entry name" value="FAD-oxidored/transferase_4"/>
</dbReference>
<dbReference type="Gene3D" id="3.30.465.10">
    <property type="match status" value="1"/>
</dbReference>
<evidence type="ECO:0000256" key="8">
    <source>
        <dbReference type="ARBA" id="ARBA00045410"/>
    </source>
</evidence>
<evidence type="ECO:0000259" key="10">
    <source>
        <dbReference type="PROSITE" id="PS51387"/>
    </source>
</evidence>
<evidence type="ECO:0000256" key="1">
    <source>
        <dbReference type="ARBA" id="ARBA00001974"/>
    </source>
</evidence>
<dbReference type="Gene3D" id="3.30.70.2740">
    <property type="match status" value="1"/>
</dbReference>
<keyword evidence="3" id="KW-0285">Flavoprotein</keyword>
<dbReference type="InterPro" id="IPR016171">
    <property type="entry name" value="Vanillyl_alc_oxidase_C-sub2"/>
</dbReference>
<comment type="function">
    <text evidence="8">Catalyzes the oxidation of D-2-hydroxyglutarate (D-2-HG) to alpha-ketoglutarate. Also catalyzes the oxidation of other D-2-hydroxyacids, such as D-malate (D-MAL) and D-lactate (D-LAC). Exhibits high activities towards D-2-HG and D-MAL but a very weak activity towards D-LAC.</text>
</comment>
<organism evidence="11 12">
    <name type="scientific">Ditylenchus destructor</name>
    <dbReference type="NCBI Taxonomy" id="166010"/>
    <lineage>
        <taxon>Eukaryota</taxon>
        <taxon>Metazoa</taxon>
        <taxon>Ecdysozoa</taxon>
        <taxon>Nematoda</taxon>
        <taxon>Chromadorea</taxon>
        <taxon>Rhabditida</taxon>
        <taxon>Tylenchina</taxon>
        <taxon>Tylenchomorpha</taxon>
        <taxon>Sphaerularioidea</taxon>
        <taxon>Anguinidae</taxon>
        <taxon>Anguininae</taxon>
        <taxon>Ditylenchus</taxon>
    </lineage>
</organism>
<dbReference type="InterPro" id="IPR036318">
    <property type="entry name" value="FAD-bd_PCMH-like_sf"/>
</dbReference>
<dbReference type="FunFam" id="3.30.70.2740:FF:000002">
    <property type="entry name" value="D-2-hydroxyglutarate dehydrogenase mitochondrial"/>
    <property type="match status" value="1"/>
</dbReference>
<dbReference type="EMBL" id="JAKKPZ010000001">
    <property type="protein sequence ID" value="KAI1728520.1"/>
    <property type="molecule type" value="Genomic_DNA"/>
</dbReference>
<name>A0AAD4NGY4_9BILA</name>
<dbReference type="GO" id="GO:0051990">
    <property type="term" value="F:(R)-2-hydroxyglutarate dehydrogenase activity"/>
    <property type="evidence" value="ECO:0007669"/>
    <property type="project" value="UniProtKB-EC"/>
</dbReference>
<comment type="caution">
    <text evidence="11">The sequence shown here is derived from an EMBL/GenBank/DDBJ whole genome shotgun (WGS) entry which is preliminary data.</text>
</comment>
<evidence type="ECO:0000313" key="12">
    <source>
        <dbReference type="Proteomes" id="UP001201812"/>
    </source>
</evidence>
<evidence type="ECO:0000313" key="11">
    <source>
        <dbReference type="EMBL" id="KAI1728520.1"/>
    </source>
</evidence>
<dbReference type="Gene3D" id="3.30.43.10">
    <property type="entry name" value="Uridine Diphospho-n-acetylenolpyruvylglucosamine Reductase, domain 2"/>
    <property type="match status" value="1"/>
</dbReference>
<keyword evidence="4" id="KW-0274">FAD</keyword>
<dbReference type="GO" id="GO:0071949">
    <property type="term" value="F:FAD binding"/>
    <property type="evidence" value="ECO:0007669"/>
    <property type="project" value="InterPro"/>
</dbReference>
<dbReference type="Gene3D" id="1.10.45.10">
    <property type="entry name" value="Vanillyl-alcohol Oxidase, Chain A, domain 4"/>
    <property type="match status" value="1"/>
</dbReference>
<dbReference type="FunFam" id="3.30.70.2190:FF:000001">
    <property type="entry name" value="D-2-hydroxyglutarate dehydrogenase mitochondrial"/>
    <property type="match status" value="1"/>
</dbReference>
<comment type="cofactor">
    <cofactor evidence="1">
        <name>FAD</name>
        <dbReference type="ChEBI" id="CHEBI:57692"/>
    </cofactor>
</comment>
<protein>
    <recommendedName>
        <fullName evidence="7">D-2-hydroxyglutarate dehydrogenase, mitochondrial</fullName>
        <ecNumber evidence="6">1.1.99.39</ecNumber>
    </recommendedName>
</protein>
<gene>
    <name evidence="11" type="ORF">DdX_00709</name>
</gene>
<proteinExistence type="inferred from homology"/>
<dbReference type="SUPFAM" id="SSF55103">
    <property type="entry name" value="FAD-linked oxidases, C-terminal domain"/>
    <property type="match status" value="1"/>
</dbReference>
<dbReference type="InterPro" id="IPR016167">
    <property type="entry name" value="FAD-bd_PCMH_sub1"/>
</dbReference>
<sequence length="501" mass="55264">MLRSRALKFQYFGLLCKSQATALRRHSTFIGEHEKKCFAQISDNDLQFFESILGKQNVKTTDLDEYNVDFMKWYKGSSTCVLTPENEAQISAILSRCNRENLAVVPQAGNTGLVGGSVPVHDEIVVSLKKLNKEYTLETAAGIVQCDAGFVLEELDSKVRDENYMMPIDLGAKGSCLIGGCVATNAGGIRLIRYGSLHANILALNVVIPDDQGTILRLGSSLRKDNADLHLKNLFIGSEGQLGIITRVAMLVAPRPASVHSAFLGTSSFHKCCEILRAAKQMLGEILSSFELMDSDTLSCIKQNTDMDNVLATNPAFNLLIETSGSNSEHDSAKMEKFLNHCIDDGLAEDGIMAESIADANYMWKLRENASLSLISDGYVYKFDLSLPLAHFYEIVNVIRKRLGDRVTRVVGFGHVGDGNIHLNITAPSYSKEVYDVLYPFIYEWVATHGGSISAEHGIGRLKREDHRRFTSAKKLQINAAVKKVFDPRGILSPYKLIDAS</sequence>
<keyword evidence="12" id="KW-1185">Reference proteome</keyword>
<dbReference type="AlphaFoldDB" id="A0AAD4NGY4"/>
<comment type="similarity">
    <text evidence="2">Belongs to the FAD-binding oxidoreductase/transferase type 4 family.</text>
</comment>
<dbReference type="InterPro" id="IPR004113">
    <property type="entry name" value="FAD-bd_oxidored_4_C"/>
</dbReference>
<comment type="catalytic activity">
    <reaction evidence="9">
        <text>(R)-malate + A = oxaloacetate + AH2</text>
        <dbReference type="Rhea" id="RHEA:67460"/>
        <dbReference type="ChEBI" id="CHEBI:13193"/>
        <dbReference type="ChEBI" id="CHEBI:15588"/>
        <dbReference type="ChEBI" id="CHEBI:16452"/>
        <dbReference type="ChEBI" id="CHEBI:17499"/>
    </reaction>
    <physiologicalReaction direction="left-to-right" evidence="9">
        <dbReference type="Rhea" id="RHEA:67461"/>
    </physiologicalReaction>
</comment>
<evidence type="ECO:0000256" key="7">
    <source>
        <dbReference type="ARBA" id="ARBA00039639"/>
    </source>
</evidence>
<dbReference type="FunFam" id="3.30.43.10:FF:000011">
    <property type="entry name" value="D-lactate dehydrogenase (Cytochrome)"/>
    <property type="match status" value="1"/>
</dbReference>
<dbReference type="SUPFAM" id="SSF56176">
    <property type="entry name" value="FAD-binding/transporter-associated domain-like"/>
    <property type="match status" value="1"/>
</dbReference>
<evidence type="ECO:0000256" key="6">
    <source>
        <dbReference type="ARBA" id="ARBA00039003"/>
    </source>
</evidence>
<evidence type="ECO:0000256" key="2">
    <source>
        <dbReference type="ARBA" id="ARBA00008000"/>
    </source>
</evidence>
<dbReference type="InterPro" id="IPR016164">
    <property type="entry name" value="FAD-linked_Oxase-like_C"/>
</dbReference>
<keyword evidence="5" id="KW-0560">Oxidoreductase</keyword>
<dbReference type="Pfam" id="PF02913">
    <property type="entry name" value="FAD-oxidase_C"/>
    <property type="match status" value="1"/>
</dbReference>
<evidence type="ECO:0000256" key="9">
    <source>
        <dbReference type="ARBA" id="ARBA00049267"/>
    </source>
</evidence>
<dbReference type="PANTHER" id="PTHR43716">
    <property type="entry name" value="D-2-HYDROXYGLUTARATE DEHYDROGENASE, MITOCHONDRIAL"/>
    <property type="match status" value="1"/>
</dbReference>
<reference evidence="11" key="1">
    <citation type="submission" date="2022-01" db="EMBL/GenBank/DDBJ databases">
        <title>Genome Sequence Resource for Two Populations of Ditylenchus destructor, the Migratory Endoparasitic Phytonematode.</title>
        <authorList>
            <person name="Zhang H."/>
            <person name="Lin R."/>
            <person name="Xie B."/>
        </authorList>
    </citation>
    <scope>NUCLEOTIDE SEQUENCE</scope>
    <source>
        <strain evidence="11">BazhouSP</strain>
    </source>
</reference>
<dbReference type="Proteomes" id="UP001201812">
    <property type="component" value="Unassembled WGS sequence"/>
</dbReference>
<evidence type="ECO:0000256" key="3">
    <source>
        <dbReference type="ARBA" id="ARBA00022630"/>
    </source>
</evidence>
<accession>A0AAD4NGY4</accession>
<dbReference type="Pfam" id="PF01565">
    <property type="entry name" value="FAD_binding_4"/>
    <property type="match status" value="1"/>
</dbReference>